<gene>
    <name evidence="2" type="ORF">HFRIS_008596</name>
</gene>
<dbReference type="RefSeq" id="WP_006462901.1">
    <property type="nucleotide sequence ID" value="NZ_AEEC02000009.1"/>
</dbReference>
<comment type="caution">
    <text evidence="2">The sequence shown here is derived from an EMBL/GenBank/DDBJ whole genome shotgun (WGS) entry which is preliminary data.</text>
</comment>
<dbReference type="InterPro" id="IPR029063">
    <property type="entry name" value="SAM-dependent_MTases_sf"/>
</dbReference>
<dbReference type="GO" id="GO:0008168">
    <property type="term" value="F:methyltransferase activity"/>
    <property type="evidence" value="ECO:0007669"/>
    <property type="project" value="UniProtKB-KW"/>
</dbReference>
<reference evidence="2 3" key="1">
    <citation type="journal article" date="2013" name="Front. Microbiol.">
        <title>The genome of the endophytic bacterium H. frisingense GSF30(T) identifies diverse strategies in the Herbaspirillum genus to interact with plants.</title>
        <authorList>
            <person name="Straub D."/>
            <person name="Rothballer M."/>
            <person name="Hartmann A."/>
            <person name="Ludewig U."/>
        </authorList>
    </citation>
    <scope>NUCLEOTIDE SEQUENCE [LARGE SCALE GENOMIC DNA]</scope>
    <source>
        <strain evidence="2 3">GSF30</strain>
    </source>
</reference>
<dbReference type="Proteomes" id="UP000006772">
    <property type="component" value="Unassembled WGS sequence"/>
</dbReference>
<keyword evidence="2" id="KW-0489">Methyltransferase</keyword>
<evidence type="ECO:0000313" key="3">
    <source>
        <dbReference type="Proteomes" id="UP000006772"/>
    </source>
</evidence>
<keyword evidence="2" id="KW-0808">Transferase</keyword>
<evidence type="ECO:0000313" key="2">
    <source>
        <dbReference type="EMBL" id="EOA05187.1"/>
    </source>
</evidence>
<keyword evidence="1" id="KW-0175">Coiled coil</keyword>
<dbReference type="Gene3D" id="3.40.50.150">
    <property type="entry name" value="Vaccinia Virus protein VP39"/>
    <property type="match status" value="1"/>
</dbReference>
<dbReference type="GO" id="GO:0032259">
    <property type="term" value="P:methylation"/>
    <property type="evidence" value="ECO:0007669"/>
    <property type="project" value="UniProtKB-KW"/>
</dbReference>
<feature type="coiled-coil region" evidence="1">
    <location>
        <begin position="251"/>
        <end position="306"/>
    </location>
</feature>
<dbReference type="AlphaFoldDB" id="A0AAI9IFI3"/>
<dbReference type="EMBL" id="AEEC02000009">
    <property type="protein sequence ID" value="EOA05187.1"/>
    <property type="molecule type" value="Genomic_DNA"/>
</dbReference>
<protein>
    <submittedName>
        <fullName evidence="2">Methyltransferase FkbM family protein</fullName>
    </submittedName>
</protein>
<sequence>MHNEIDNSRTLPPAELLEVNQELQQENQLLLRQSVVLQEGLERLQALPPAATVRIDLIDDHVVQAHADNLANAALIAAWKRNLAAERRYAAANGRLSWWRRLWQHMPGADRLGGKSFAKVIAAYASGGARAVDVLFDQCMTPPELRAKALTVLARSLQKEDAQAAADLARKAYDLEPRPFRLKWLALRQYEAGVMEQAQANLDCLPEDVPFSESELRQVEKLRQQTQRFWHGKAMQLTNFSERQAALRKQAGEALEKTSELQQRVATLEARKTTLEQEQAWLRSEYRRAQQENAALQVEQGRLQEERAAVVGERDRLAEQLRVLQQQVATALGHNQALTAQMQTLLSQQDQLQKFGSSVQEIQHANAAAGSLMADAFRKQSEELLKVRRHLDNVVKNEALNVTRQVQAFLGVQSYFASGELPMLNSEHHSWAIDMDLAHYLVELIECNAYDLVIEFGSGISTTVVAKALQLIQARAPQHAPARFVSFDHLEPYFQKTVGHLRQLGLEHHAQVCLAPLSDWQSRDGKHYPFYACEEVLSALARETPATARILVIVDGPPAATGQHARYPALPLILAHFAERAIDVLMDDYVRADEKEVAQMWLADIGASGQRAQMIEKKLHKDACLIEIRPTLIAAH</sequence>
<proteinExistence type="predicted"/>
<accession>A0AAI9IFI3</accession>
<evidence type="ECO:0000256" key="1">
    <source>
        <dbReference type="SAM" id="Coils"/>
    </source>
</evidence>
<name>A0AAI9IFI3_9BURK</name>
<organism evidence="2 3">
    <name type="scientific">Herbaspirillum frisingense GSF30</name>
    <dbReference type="NCBI Taxonomy" id="864073"/>
    <lineage>
        <taxon>Bacteria</taxon>
        <taxon>Pseudomonadati</taxon>
        <taxon>Pseudomonadota</taxon>
        <taxon>Betaproteobacteria</taxon>
        <taxon>Burkholderiales</taxon>
        <taxon>Oxalobacteraceae</taxon>
        <taxon>Herbaspirillum</taxon>
    </lineage>
</organism>